<organism evidence="2 3">
    <name type="scientific">Orchesella dallaii</name>
    <dbReference type="NCBI Taxonomy" id="48710"/>
    <lineage>
        <taxon>Eukaryota</taxon>
        <taxon>Metazoa</taxon>
        <taxon>Ecdysozoa</taxon>
        <taxon>Arthropoda</taxon>
        <taxon>Hexapoda</taxon>
        <taxon>Collembola</taxon>
        <taxon>Entomobryomorpha</taxon>
        <taxon>Entomobryoidea</taxon>
        <taxon>Orchesellidae</taxon>
        <taxon>Orchesellinae</taxon>
        <taxon>Orchesella</taxon>
    </lineage>
</organism>
<accession>A0ABP1RDD3</accession>
<evidence type="ECO:0000256" key="1">
    <source>
        <dbReference type="SAM" id="Phobius"/>
    </source>
</evidence>
<feature type="transmembrane region" description="Helical" evidence="1">
    <location>
        <begin position="328"/>
        <end position="351"/>
    </location>
</feature>
<feature type="transmembrane region" description="Helical" evidence="1">
    <location>
        <begin position="231"/>
        <end position="252"/>
    </location>
</feature>
<evidence type="ECO:0000313" key="2">
    <source>
        <dbReference type="EMBL" id="CAL8126124.1"/>
    </source>
</evidence>
<feature type="transmembrane region" description="Helical" evidence="1">
    <location>
        <begin position="128"/>
        <end position="152"/>
    </location>
</feature>
<keyword evidence="3" id="KW-1185">Reference proteome</keyword>
<name>A0ABP1RDD3_9HEXA</name>
<feature type="transmembrane region" description="Helical" evidence="1">
    <location>
        <begin position="59"/>
        <end position="79"/>
    </location>
</feature>
<gene>
    <name evidence="2" type="ORF">ODALV1_LOCUS21277</name>
</gene>
<keyword evidence="1" id="KW-0812">Transmembrane</keyword>
<dbReference type="EMBL" id="CAXLJM020000071">
    <property type="protein sequence ID" value="CAL8126124.1"/>
    <property type="molecule type" value="Genomic_DNA"/>
</dbReference>
<sequence>MDNHSSIFSMFEVTFSCLYKFFLLKHFWDGKKKILGILNSFRTDPCLTSLKSRNFVSNLWFLSSVFGFCLTIALSRLIVPTGGIVSLDPHPDHMFINSLATWYQALKYEAKSVLFIENLFLKMNQDSFGWVDILFMSIIIPGFVTKVITAYFSDLAILMHVLTLRSPVKEFIRLLKFEISLELMENIQISSLSRKLELCRNQISEQSMKALKLIKKYEALKRLSLQLNESLGTTLFFYLGETIITYAIHFHILFNSFYGNALFGYAIAIFYGMTFSVFFCSSEICRQMNLFKTWLFDKRNILKMDVNESIFLLNALESKSVGISACDVVTISYSMLGTVLGLLVTFFVISLPTACNK</sequence>
<keyword evidence="1" id="KW-1133">Transmembrane helix</keyword>
<comment type="caution">
    <text evidence="2">The sequence shown here is derived from an EMBL/GenBank/DDBJ whole genome shotgun (WGS) entry which is preliminary data.</text>
</comment>
<proteinExistence type="predicted"/>
<dbReference type="Proteomes" id="UP001642540">
    <property type="component" value="Unassembled WGS sequence"/>
</dbReference>
<evidence type="ECO:0000313" key="3">
    <source>
        <dbReference type="Proteomes" id="UP001642540"/>
    </source>
</evidence>
<keyword evidence="1" id="KW-0472">Membrane</keyword>
<feature type="transmembrane region" description="Helical" evidence="1">
    <location>
        <begin position="6"/>
        <end position="24"/>
    </location>
</feature>
<reference evidence="2 3" key="1">
    <citation type="submission" date="2024-08" db="EMBL/GenBank/DDBJ databases">
        <authorList>
            <person name="Cucini C."/>
            <person name="Frati F."/>
        </authorList>
    </citation>
    <scope>NUCLEOTIDE SEQUENCE [LARGE SCALE GENOMIC DNA]</scope>
</reference>
<protein>
    <recommendedName>
        <fullName evidence="4">Gustatory receptor</fullName>
    </recommendedName>
</protein>
<evidence type="ECO:0008006" key="4">
    <source>
        <dbReference type="Google" id="ProtNLM"/>
    </source>
</evidence>
<feature type="transmembrane region" description="Helical" evidence="1">
    <location>
        <begin position="258"/>
        <end position="280"/>
    </location>
</feature>